<gene>
    <name evidence="3" type="ORF">ELS83_19170</name>
</gene>
<evidence type="ECO:0000256" key="1">
    <source>
        <dbReference type="ARBA" id="ARBA00022729"/>
    </source>
</evidence>
<proteinExistence type="predicted"/>
<evidence type="ECO:0000313" key="3">
    <source>
        <dbReference type="EMBL" id="NOU61924.1"/>
    </source>
</evidence>
<dbReference type="InterPro" id="IPR053713">
    <property type="entry name" value="Bact_OM_Channel_sf"/>
</dbReference>
<reference evidence="3 4" key="1">
    <citation type="submission" date="2018-12" db="EMBL/GenBank/DDBJ databases">
        <title>Marinifilum JC070 sp. nov., a marine bacterium isolated from Yongle Blue Hole in the South China Sea.</title>
        <authorList>
            <person name="Fu T."/>
        </authorList>
    </citation>
    <scope>NUCLEOTIDE SEQUENCE [LARGE SCALE GENOMIC DNA]</scope>
    <source>
        <strain evidence="3 4">JC070</strain>
    </source>
</reference>
<feature type="signal peptide" evidence="2">
    <location>
        <begin position="1"/>
        <end position="22"/>
    </location>
</feature>
<feature type="chain" id="PRO_5046600493" evidence="2">
    <location>
        <begin position="23"/>
        <end position="214"/>
    </location>
</feature>
<name>A0ABX1X1G4_9BACT</name>
<evidence type="ECO:0000256" key="2">
    <source>
        <dbReference type="SAM" id="SignalP"/>
    </source>
</evidence>
<accession>A0ABX1X1G4</accession>
<dbReference type="RefSeq" id="WP_171597183.1">
    <property type="nucleotide sequence ID" value="NZ_RZNH01000046.1"/>
</dbReference>
<dbReference type="Proteomes" id="UP000732105">
    <property type="component" value="Unassembled WGS sequence"/>
</dbReference>
<dbReference type="Gene3D" id="2.40.160.40">
    <property type="entry name" value="monomeric porin ompg"/>
    <property type="match status" value="1"/>
</dbReference>
<dbReference type="InterPro" id="IPR011250">
    <property type="entry name" value="OMP/PagP_B-barrel"/>
</dbReference>
<keyword evidence="1 2" id="KW-0732">Signal</keyword>
<dbReference type="SUPFAM" id="SSF56925">
    <property type="entry name" value="OMPA-like"/>
    <property type="match status" value="1"/>
</dbReference>
<dbReference type="Pfam" id="PF10677">
    <property type="entry name" value="DUF2490"/>
    <property type="match status" value="1"/>
</dbReference>
<dbReference type="InterPro" id="IPR019619">
    <property type="entry name" value="DUF2490"/>
</dbReference>
<organism evidence="3 4">
    <name type="scientific">Marinifilum caeruleilacunae</name>
    <dbReference type="NCBI Taxonomy" id="2499076"/>
    <lineage>
        <taxon>Bacteria</taxon>
        <taxon>Pseudomonadati</taxon>
        <taxon>Bacteroidota</taxon>
        <taxon>Bacteroidia</taxon>
        <taxon>Marinilabiliales</taxon>
        <taxon>Marinifilaceae</taxon>
    </lineage>
</organism>
<protein>
    <submittedName>
        <fullName evidence="3">DUF2490 domain-containing protein</fullName>
    </submittedName>
</protein>
<dbReference type="EMBL" id="RZNH01000046">
    <property type="protein sequence ID" value="NOU61924.1"/>
    <property type="molecule type" value="Genomic_DNA"/>
</dbReference>
<keyword evidence="4" id="KW-1185">Reference proteome</keyword>
<comment type="caution">
    <text evidence="3">The sequence shown here is derived from an EMBL/GenBank/DDBJ whole genome shotgun (WGS) entry which is preliminary data.</text>
</comment>
<sequence length="214" mass="26035">MHINKSYYILFLMFFCCFSALAQETENETETRTSFTLSTKPVKNLRLSFSPELRFDENFSLDKYFLEGKARYKVSKHLSFDAGYRFYANERDNKDTEYYSRYELGTKLERWIWRIESSLKVSYTNNSDDDEDGKFLRYRAKLKYDIKKCKFTPYLGAEAFHQLNESDLHKMRYFVGVDYKLRKKNFLCFNYKFDYFMNEYKNKHILSIGYKLKF</sequence>
<evidence type="ECO:0000313" key="4">
    <source>
        <dbReference type="Proteomes" id="UP000732105"/>
    </source>
</evidence>